<name>A0A0F9KTB9_9ZZZZ</name>
<organism evidence="1">
    <name type="scientific">marine sediment metagenome</name>
    <dbReference type="NCBI Taxonomy" id="412755"/>
    <lineage>
        <taxon>unclassified sequences</taxon>
        <taxon>metagenomes</taxon>
        <taxon>ecological metagenomes</taxon>
    </lineage>
</organism>
<proteinExistence type="predicted"/>
<evidence type="ECO:0000313" key="1">
    <source>
        <dbReference type="EMBL" id="KKM85549.1"/>
    </source>
</evidence>
<protein>
    <submittedName>
        <fullName evidence="1">Uncharacterized protein</fullName>
    </submittedName>
</protein>
<gene>
    <name evidence="1" type="ORF">LCGC14_1287960</name>
</gene>
<sequence length="120" mass="14124">MKFRINFVSNSSSTSFIVIGKRIHRHEITQKMINQGIIYGEGKDWSDADGLDFFRITRAMMTLCLNRYPKIIFWKVDKLITDEETFSKNDIENNTITVIHMEASNHSSNDLEIFKERYIN</sequence>
<comment type="caution">
    <text evidence="1">The sequence shown here is derived from an EMBL/GenBank/DDBJ whole genome shotgun (WGS) entry which is preliminary data.</text>
</comment>
<reference evidence="1" key="1">
    <citation type="journal article" date="2015" name="Nature">
        <title>Complex archaea that bridge the gap between prokaryotes and eukaryotes.</title>
        <authorList>
            <person name="Spang A."/>
            <person name="Saw J.H."/>
            <person name="Jorgensen S.L."/>
            <person name="Zaremba-Niedzwiedzka K."/>
            <person name="Martijn J."/>
            <person name="Lind A.E."/>
            <person name="van Eijk R."/>
            <person name="Schleper C."/>
            <person name="Guy L."/>
            <person name="Ettema T.J."/>
        </authorList>
    </citation>
    <scope>NUCLEOTIDE SEQUENCE</scope>
</reference>
<dbReference type="EMBL" id="LAZR01007391">
    <property type="protein sequence ID" value="KKM85549.1"/>
    <property type="molecule type" value="Genomic_DNA"/>
</dbReference>
<accession>A0A0F9KTB9</accession>
<dbReference type="AlphaFoldDB" id="A0A0F9KTB9"/>